<keyword evidence="1" id="KW-0812">Transmembrane</keyword>
<dbReference type="PANTHER" id="PTHR34978:SF3">
    <property type="entry name" value="SLR0241 PROTEIN"/>
    <property type="match status" value="1"/>
</dbReference>
<evidence type="ECO:0000256" key="1">
    <source>
        <dbReference type="SAM" id="Phobius"/>
    </source>
</evidence>
<keyword evidence="1" id="KW-1133">Transmembrane helix</keyword>
<reference evidence="3" key="1">
    <citation type="journal article" date="2014" name="Front. Microbiol.">
        <title>High frequency of phylogenetically diverse reductive dehalogenase-homologous genes in deep subseafloor sedimentary metagenomes.</title>
        <authorList>
            <person name="Kawai M."/>
            <person name="Futagami T."/>
            <person name="Toyoda A."/>
            <person name="Takaki Y."/>
            <person name="Nishi S."/>
            <person name="Hori S."/>
            <person name="Arai W."/>
            <person name="Tsubouchi T."/>
            <person name="Morono Y."/>
            <person name="Uchiyama I."/>
            <person name="Ito T."/>
            <person name="Fujiyama A."/>
            <person name="Inagaki F."/>
            <person name="Takami H."/>
        </authorList>
    </citation>
    <scope>NUCLEOTIDE SEQUENCE</scope>
    <source>
        <strain evidence="3">Expedition CK06-06</strain>
    </source>
</reference>
<protein>
    <recommendedName>
        <fullName evidence="2">Peptidase M56 domain-containing protein</fullName>
    </recommendedName>
</protein>
<dbReference type="EMBL" id="BARU01005348">
    <property type="protein sequence ID" value="GAH35060.1"/>
    <property type="molecule type" value="Genomic_DNA"/>
</dbReference>
<gene>
    <name evidence="3" type="ORF">S03H2_10396</name>
</gene>
<keyword evidence="1" id="KW-0472">Membrane</keyword>
<dbReference type="CDD" id="cd07341">
    <property type="entry name" value="M56_BlaR1_MecR1_like"/>
    <property type="match status" value="1"/>
</dbReference>
<dbReference type="AlphaFoldDB" id="X1FRA7"/>
<dbReference type="Pfam" id="PF05569">
    <property type="entry name" value="Peptidase_M56"/>
    <property type="match status" value="1"/>
</dbReference>
<proteinExistence type="predicted"/>
<name>X1FRA7_9ZZZZ</name>
<dbReference type="InterPro" id="IPR052173">
    <property type="entry name" value="Beta-lactam_resp_regulator"/>
</dbReference>
<feature type="transmembrane region" description="Helical" evidence="1">
    <location>
        <begin position="51"/>
        <end position="71"/>
    </location>
</feature>
<comment type="caution">
    <text evidence="3">The sequence shown here is derived from an EMBL/GenBank/DDBJ whole genome shotgun (WGS) entry which is preliminary data.</text>
</comment>
<feature type="non-terminal residue" evidence="3">
    <location>
        <position position="298"/>
    </location>
</feature>
<organism evidence="3">
    <name type="scientific">marine sediment metagenome</name>
    <dbReference type="NCBI Taxonomy" id="412755"/>
    <lineage>
        <taxon>unclassified sequences</taxon>
        <taxon>metagenomes</taxon>
        <taxon>ecological metagenomes</taxon>
    </lineage>
</organism>
<feature type="transmembrane region" description="Helical" evidence="1">
    <location>
        <begin position="20"/>
        <end position="42"/>
    </location>
</feature>
<dbReference type="Gene3D" id="3.30.2010.10">
    <property type="entry name" value="Metalloproteases ('zincins'), catalytic domain"/>
    <property type="match status" value="1"/>
</dbReference>
<dbReference type="InterPro" id="IPR008756">
    <property type="entry name" value="Peptidase_M56"/>
</dbReference>
<dbReference type="PANTHER" id="PTHR34978">
    <property type="entry name" value="POSSIBLE SENSOR-TRANSDUCER PROTEIN BLAR"/>
    <property type="match status" value="1"/>
</dbReference>
<sequence>MNASEIWAALDSVGFRIMRLVLSVLWQSSILLVAATALHCLLRRRRASARCVVWTIAILAAPLLPFLNWAASGLGTPQAPIPAIPAYSAPREAAEPPARHVEDDMGTPETAAPMEFTAEPVAPLPVEEAEAVSLANCPWAIALLGYATGAAVFLSIVALGRVRIGRWVRKGIKVADVRVLDAFEEARGSLGLSRGFSLVESGAVRTPVTVRAFRPVVLLPKDFAQELTDAELRTVAIHELSHVKRHDPLMLSAVSLVRAVFFFHPLIWLACRQLSRLSEMACDDAVLDATGEPVSYAK</sequence>
<feature type="domain" description="Peptidase M56" evidence="2">
    <location>
        <begin position="27"/>
        <end position="289"/>
    </location>
</feature>
<evidence type="ECO:0000313" key="3">
    <source>
        <dbReference type="EMBL" id="GAH35060.1"/>
    </source>
</evidence>
<accession>X1FRA7</accession>
<evidence type="ECO:0000259" key="2">
    <source>
        <dbReference type="Pfam" id="PF05569"/>
    </source>
</evidence>
<feature type="transmembrane region" description="Helical" evidence="1">
    <location>
        <begin position="139"/>
        <end position="160"/>
    </location>
</feature>